<evidence type="ECO:0000256" key="1">
    <source>
        <dbReference type="ARBA" id="ARBA00009820"/>
    </source>
</evidence>
<feature type="signal peptide" evidence="2">
    <location>
        <begin position="1"/>
        <end position="34"/>
    </location>
</feature>
<dbReference type="Pfam" id="PF07676">
    <property type="entry name" value="PD40"/>
    <property type="match status" value="2"/>
</dbReference>
<dbReference type="SUPFAM" id="SSF82171">
    <property type="entry name" value="DPP6 N-terminal domain-like"/>
    <property type="match status" value="1"/>
</dbReference>
<evidence type="ECO:0000313" key="4">
    <source>
        <dbReference type="Proteomes" id="UP000295447"/>
    </source>
</evidence>
<dbReference type="InterPro" id="IPR011042">
    <property type="entry name" value="6-blade_b-propeller_TolB-like"/>
</dbReference>
<keyword evidence="4" id="KW-1185">Reference proteome</keyword>
<reference evidence="3 4" key="1">
    <citation type="submission" date="2019-03" db="EMBL/GenBank/DDBJ databases">
        <title>Genomic Encyclopedia of Type Strains, Phase III (KMG-III): the genomes of soil and plant-associated and newly described type strains.</title>
        <authorList>
            <person name="Whitman W."/>
        </authorList>
    </citation>
    <scope>NUCLEOTIDE SEQUENCE [LARGE SCALE GENOMIC DNA]</scope>
    <source>
        <strain evidence="3 4">VKM Ac-2570</strain>
    </source>
</reference>
<name>A0A4R8A149_9ACTN</name>
<dbReference type="InterPro" id="IPR011659">
    <property type="entry name" value="WD40"/>
</dbReference>
<dbReference type="Proteomes" id="UP000295447">
    <property type="component" value="Unassembled WGS sequence"/>
</dbReference>
<dbReference type="PANTHER" id="PTHR36842">
    <property type="entry name" value="PROTEIN TOLB HOMOLOG"/>
    <property type="match status" value="1"/>
</dbReference>
<evidence type="ECO:0000313" key="3">
    <source>
        <dbReference type="EMBL" id="TDW23038.1"/>
    </source>
</evidence>
<dbReference type="RefSeq" id="WP_134117330.1">
    <property type="nucleotide sequence ID" value="NZ_SODF01000001.1"/>
</dbReference>
<feature type="chain" id="PRO_5038488301" evidence="2">
    <location>
        <begin position="35"/>
        <end position="458"/>
    </location>
</feature>
<sequence length="458" mass="47602">MESFRLVQRPIRTVLAAVAVAAVVGGGASAPALAGNQSGDSIDLVSITPGGVGGDGESAAGTQKGLGVSAHGRYVVFSSYATDLVPGDTNGQRDVFVRDLVRGRTTRVSVGDGGVQGNGESREGSISADGRYVAFTSFASNLVPGDTNGGEGDVFLRDLKTGRTTLVSVGSQGQGNLSSIGSEISADGSHVAFTSAATNLVAGDTNDTQDVFVRDLRTRRTERVSVSSDGGQLDVFSNLSAISGNGSLVAFGTPAELVPVPPSPPSTDIILYVRDRTAHKTRPVSLGATHDPRSIIVEAAYPSFSNDGRYVVFTQISWLGVGIDPIPNVWLRDLRTNRLQLISADAQGKPSTAVGPVFRSGVSADGRYVTFSTPALLTSGDSGILADVFRLDRKTGSLVWITRAQDQTDPFGGRIGSVGPAISADGQHVAFESDDKQLAAGGGMFGRDTYLWNAVRPR</sequence>
<dbReference type="OrthoDB" id="39703at2"/>
<comment type="caution">
    <text evidence="3">The sequence shown here is derived from an EMBL/GenBank/DDBJ whole genome shotgun (WGS) entry which is preliminary data.</text>
</comment>
<evidence type="ECO:0000256" key="2">
    <source>
        <dbReference type="SAM" id="SignalP"/>
    </source>
</evidence>
<organism evidence="3 4">
    <name type="scientific">Kribbella kalugense</name>
    <dbReference type="NCBI Taxonomy" id="2512221"/>
    <lineage>
        <taxon>Bacteria</taxon>
        <taxon>Bacillati</taxon>
        <taxon>Actinomycetota</taxon>
        <taxon>Actinomycetes</taxon>
        <taxon>Propionibacteriales</taxon>
        <taxon>Kribbellaceae</taxon>
        <taxon>Kribbella</taxon>
    </lineage>
</organism>
<dbReference type="Gene3D" id="2.120.10.30">
    <property type="entry name" value="TolB, C-terminal domain"/>
    <property type="match status" value="2"/>
</dbReference>
<accession>A0A4R8A149</accession>
<dbReference type="AlphaFoldDB" id="A0A4R8A149"/>
<comment type="similarity">
    <text evidence="1">Belongs to the TolB family.</text>
</comment>
<keyword evidence="2" id="KW-0732">Signal</keyword>
<protein>
    <submittedName>
        <fullName evidence="3">WD40 repeat protein</fullName>
    </submittedName>
</protein>
<gene>
    <name evidence="3" type="ORF">EV650_1888</name>
</gene>
<dbReference type="EMBL" id="SODF01000001">
    <property type="protein sequence ID" value="TDW23038.1"/>
    <property type="molecule type" value="Genomic_DNA"/>
</dbReference>
<proteinExistence type="inferred from homology"/>